<evidence type="ECO:0000313" key="5">
    <source>
        <dbReference type="Proteomes" id="UP000093629"/>
    </source>
</evidence>
<dbReference type="Gene3D" id="3.30.2320.10">
    <property type="entry name" value="hypothetical protein PF0899 domain"/>
    <property type="match status" value="1"/>
</dbReference>
<dbReference type="EMBL" id="LZLQ01000124">
    <property type="protein sequence ID" value="OBK12593.1"/>
    <property type="molecule type" value="Genomic_DNA"/>
</dbReference>
<reference evidence="4 5" key="1">
    <citation type="submission" date="2016-06" db="EMBL/GenBank/DDBJ databases">
        <authorList>
            <person name="Kjaerup R.B."/>
            <person name="Dalgaard T.S."/>
            <person name="Juul-Madsen H.R."/>
        </authorList>
    </citation>
    <scope>NUCLEOTIDE SEQUENCE [LARGE SCALE GENOMIC DNA]</scope>
    <source>
        <strain evidence="4 5">1245139.5</strain>
    </source>
</reference>
<dbReference type="AlphaFoldDB" id="A0A1A3MRN4"/>
<evidence type="ECO:0000256" key="1">
    <source>
        <dbReference type="ARBA" id="ARBA00004328"/>
    </source>
</evidence>
<comment type="subcellular location">
    <subcellularLocation>
        <location evidence="1">Virion</location>
    </subcellularLocation>
</comment>
<feature type="region of interest" description="Disordered" evidence="2">
    <location>
        <begin position="55"/>
        <end position="76"/>
    </location>
</feature>
<evidence type="ECO:0000313" key="4">
    <source>
        <dbReference type="EMBL" id="OBK12593.1"/>
    </source>
</evidence>
<dbReference type="SUPFAM" id="SSF56563">
    <property type="entry name" value="Major capsid protein gp5"/>
    <property type="match status" value="1"/>
</dbReference>
<sequence length="432" mass="46357">MWTRVQQARLDEIGVEIKRLVNNPNLSQKQADHLARLNDEGFSLLGKKETHEKATCMSSYASPTEWGRGDTNPGDDDNGISFKGFAPGMENLIRPTSMYEIDKSQIAALKQAALQGHSFKVQIGSIGIEHGFMGGVHTKAAVTSGGLSPNLLPPIQQLGPMGYYGLPYELTRVANFLPNVAMEGPGIAYFRHDSNGAEAAYVAEGATKPDLTPVITEQYVRPAKVAGRINLTHELVQDAGDAFANNLTADLARSVYNKESNLLLNGTTGANGFAGVNQVSGTLTRALDSANSESPLDTLSKAFVDLRQDFFVPDLVFIHPATLGALRRLKDDNSRYQLELLQGAGSINQTTEQETLWGVPCVQTTQQAAGTAAVLSVNSGAAVVYVREALTTFFDPYSQAASNIYQFIAETRLALATPRPGAINLVSGLPTS</sequence>
<protein>
    <recommendedName>
        <fullName evidence="3">Phage capsid-like C-terminal domain-containing protein</fullName>
    </recommendedName>
</protein>
<accession>A0A1A3MRN4</accession>
<evidence type="ECO:0000259" key="3">
    <source>
        <dbReference type="Pfam" id="PF05065"/>
    </source>
</evidence>
<evidence type="ECO:0000256" key="2">
    <source>
        <dbReference type="SAM" id="MobiDB-lite"/>
    </source>
</evidence>
<proteinExistence type="predicted"/>
<keyword evidence="5" id="KW-1185">Reference proteome</keyword>
<dbReference type="InterPro" id="IPR024455">
    <property type="entry name" value="Phage_capsid"/>
</dbReference>
<gene>
    <name evidence="4" type="ORF">A5636_11290</name>
</gene>
<dbReference type="NCBIfam" id="TIGR01554">
    <property type="entry name" value="major_cap_HK97"/>
    <property type="match status" value="1"/>
</dbReference>
<name>A0A1A3MRN4_MYCAS</name>
<organism evidence="4 5">
    <name type="scientific">Mycobacterium asiaticum</name>
    <dbReference type="NCBI Taxonomy" id="1790"/>
    <lineage>
        <taxon>Bacteria</taxon>
        <taxon>Bacillati</taxon>
        <taxon>Actinomycetota</taxon>
        <taxon>Actinomycetes</taxon>
        <taxon>Mycobacteriales</taxon>
        <taxon>Mycobacteriaceae</taxon>
        <taxon>Mycobacterium</taxon>
    </lineage>
</organism>
<dbReference type="Pfam" id="PF05065">
    <property type="entry name" value="Phage_capsid"/>
    <property type="match status" value="1"/>
</dbReference>
<feature type="domain" description="Phage capsid-like C-terminal" evidence="3">
    <location>
        <begin position="192"/>
        <end position="426"/>
    </location>
</feature>
<comment type="caution">
    <text evidence="4">The sequence shown here is derived from an EMBL/GenBank/DDBJ whole genome shotgun (WGS) entry which is preliminary data.</text>
</comment>
<dbReference type="Proteomes" id="UP000093629">
    <property type="component" value="Unassembled WGS sequence"/>
</dbReference>
<dbReference type="InterPro" id="IPR054612">
    <property type="entry name" value="Phage_capsid-like_C"/>
</dbReference>
<dbReference type="Gene3D" id="3.30.2400.10">
    <property type="entry name" value="Major capsid protein gp5"/>
    <property type="match status" value="1"/>
</dbReference>